<feature type="region of interest" description="Disordered" evidence="1">
    <location>
        <begin position="1"/>
        <end position="77"/>
    </location>
</feature>
<keyword evidence="3" id="KW-1185">Reference proteome</keyword>
<reference evidence="2 3" key="1">
    <citation type="submission" date="2019-03" db="EMBL/GenBank/DDBJ databases">
        <title>First draft genome of Liparis tanakae, snailfish: a comprehensive survey of snailfish specific genes.</title>
        <authorList>
            <person name="Kim W."/>
            <person name="Song I."/>
            <person name="Jeong J.-H."/>
            <person name="Kim D."/>
            <person name="Kim S."/>
            <person name="Ryu S."/>
            <person name="Song J.Y."/>
            <person name="Lee S.K."/>
        </authorList>
    </citation>
    <scope>NUCLEOTIDE SEQUENCE [LARGE SCALE GENOMIC DNA]</scope>
    <source>
        <tissue evidence="2">Muscle</tissue>
    </source>
</reference>
<protein>
    <submittedName>
        <fullName evidence="2">Uncharacterized protein</fullName>
    </submittedName>
</protein>
<dbReference type="AlphaFoldDB" id="A0A4Z2ETZ1"/>
<gene>
    <name evidence="2" type="ORF">EYF80_057791</name>
</gene>
<name>A0A4Z2ETZ1_9TELE</name>
<accession>A0A4Z2ETZ1</accession>
<comment type="caution">
    <text evidence="2">The sequence shown here is derived from an EMBL/GenBank/DDBJ whole genome shotgun (WGS) entry which is preliminary data.</text>
</comment>
<organism evidence="2 3">
    <name type="scientific">Liparis tanakae</name>
    <name type="common">Tanaka's snailfish</name>
    <dbReference type="NCBI Taxonomy" id="230148"/>
    <lineage>
        <taxon>Eukaryota</taxon>
        <taxon>Metazoa</taxon>
        <taxon>Chordata</taxon>
        <taxon>Craniata</taxon>
        <taxon>Vertebrata</taxon>
        <taxon>Euteleostomi</taxon>
        <taxon>Actinopterygii</taxon>
        <taxon>Neopterygii</taxon>
        <taxon>Teleostei</taxon>
        <taxon>Neoteleostei</taxon>
        <taxon>Acanthomorphata</taxon>
        <taxon>Eupercaria</taxon>
        <taxon>Perciformes</taxon>
        <taxon>Cottioidei</taxon>
        <taxon>Cottales</taxon>
        <taxon>Liparidae</taxon>
        <taxon>Liparis</taxon>
    </lineage>
</organism>
<dbReference type="Proteomes" id="UP000314294">
    <property type="component" value="Unassembled WGS sequence"/>
</dbReference>
<evidence type="ECO:0000313" key="2">
    <source>
        <dbReference type="EMBL" id="TNN32051.1"/>
    </source>
</evidence>
<feature type="compositionally biased region" description="Polar residues" evidence="1">
    <location>
        <begin position="1"/>
        <end position="14"/>
    </location>
</feature>
<evidence type="ECO:0000313" key="3">
    <source>
        <dbReference type="Proteomes" id="UP000314294"/>
    </source>
</evidence>
<dbReference type="EMBL" id="SRLO01002961">
    <property type="protein sequence ID" value="TNN32051.1"/>
    <property type="molecule type" value="Genomic_DNA"/>
</dbReference>
<proteinExistence type="predicted"/>
<sequence length="108" mass="12114">MARGTQGSEPTTQRGVRGERSSIRQQRMFPLDEGRLGSASVETDRRRPLSVSVIKDGSLRGGPSESTPTERRAARDAQCPRLLARSRCRHTEDRFIAPYCSDIVFNEH</sequence>
<evidence type="ECO:0000256" key="1">
    <source>
        <dbReference type="SAM" id="MobiDB-lite"/>
    </source>
</evidence>